<evidence type="ECO:0000313" key="3">
    <source>
        <dbReference type="Proteomes" id="UP000289340"/>
    </source>
</evidence>
<sequence length="311" mass="36189">MTTKPIDNGESDGNAMVTIASHKEPLGRLLGPLARHVQAIHKVCIEEIMEWRFSFSFDCRRSFQKLFHFENSWLLEPSLNAIVEERQVKVAFESQINLCRREMKILKEETNKEEKNHFAIAKDKLNNLIAQEEAYWKQRAKMYWLRDSDINSKFFHSFATTRKKMDNIASLTCDDAYFVKAYFDNLYYGANVEIDEIIILFPSTCLLMAEEETSTLTNIIDAYGKDYGQLINLQKLEYHGDILGLIRLSYFNGDYGEQRSSQSSRKLVHYMESSYTSQDKAFSVENFMWMPLNKNASSNQRGALLKLMLLL</sequence>
<evidence type="ECO:0000313" key="2">
    <source>
        <dbReference type="EMBL" id="RZC16291.1"/>
    </source>
</evidence>
<organism evidence="2 3">
    <name type="scientific">Glycine soja</name>
    <name type="common">Wild soybean</name>
    <dbReference type="NCBI Taxonomy" id="3848"/>
    <lineage>
        <taxon>Eukaryota</taxon>
        <taxon>Viridiplantae</taxon>
        <taxon>Streptophyta</taxon>
        <taxon>Embryophyta</taxon>
        <taxon>Tracheophyta</taxon>
        <taxon>Spermatophyta</taxon>
        <taxon>Magnoliopsida</taxon>
        <taxon>eudicotyledons</taxon>
        <taxon>Gunneridae</taxon>
        <taxon>Pentapetalae</taxon>
        <taxon>rosids</taxon>
        <taxon>fabids</taxon>
        <taxon>Fabales</taxon>
        <taxon>Fabaceae</taxon>
        <taxon>Papilionoideae</taxon>
        <taxon>50 kb inversion clade</taxon>
        <taxon>NPAAA clade</taxon>
        <taxon>indigoferoid/millettioid clade</taxon>
        <taxon>Phaseoleae</taxon>
        <taxon>Glycine</taxon>
        <taxon>Glycine subgen. Soja</taxon>
    </lineage>
</organism>
<dbReference type="AlphaFoldDB" id="A0A445KZC3"/>
<dbReference type="Proteomes" id="UP000289340">
    <property type="component" value="Chromosome 4"/>
</dbReference>
<keyword evidence="3" id="KW-1185">Reference proteome</keyword>
<feature type="coiled-coil region" evidence="1">
    <location>
        <begin position="89"/>
        <end position="116"/>
    </location>
</feature>
<protein>
    <submittedName>
        <fullName evidence="2">Uncharacterized protein</fullName>
    </submittedName>
</protein>
<keyword evidence="1" id="KW-0175">Coiled coil</keyword>
<dbReference type="EMBL" id="QZWG01000004">
    <property type="protein sequence ID" value="RZC16291.1"/>
    <property type="molecule type" value="Genomic_DNA"/>
</dbReference>
<reference evidence="2 3" key="1">
    <citation type="submission" date="2018-09" db="EMBL/GenBank/DDBJ databases">
        <title>A high-quality reference genome of wild soybean provides a powerful tool to mine soybean genomes.</title>
        <authorList>
            <person name="Xie M."/>
            <person name="Chung C.Y.L."/>
            <person name="Li M.-W."/>
            <person name="Wong F.-L."/>
            <person name="Chan T.-F."/>
            <person name="Lam H.-M."/>
        </authorList>
    </citation>
    <scope>NUCLEOTIDE SEQUENCE [LARGE SCALE GENOMIC DNA]</scope>
    <source>
        <strain evidence="3">cv. W05</strain>
        <tissue evidence="2">Hypocotyl of etiolated seedlings</tissue>
    </source>
</reference>
<proteinExistence type="predicted"/>
<gene>
    <name evidence="2" type="ORF">D0Y65_009517</name>
</gene>
<evidence type="ECO:0000256" key="1">
    <source>
        <dbReference type="SAM" id="Coils"/>
    </source>
</evidence>
<comment type="caution">
    <text evidence="2">The sequence shown here is derived from an EMBL/GenBank/DDBJ whole genome shotgun (WGS) entry which is preliminary data.</text>
</comment>
<accession>A0A445KZC3</accession>
<name>A0A445KZC3_GLYSO</name>